<feature type="region of interest" description="Disordered" evidence="1">
    <location>
        <begin position="248"/>
        <end position="274"/>
    </location>
</feature>
<sequence>MNHMRRFAGMGKTKVPSGVQKDKDESIVFFRELYKHQEDTDVNLLEPMYSVEFDAIQGGHMTKLPPAVKRDFLIPINEKHDYDWLKTPPAASLFPPLETKTNSSEMVLEKELPIPRHVKPSASRFASKPEATKTSVKPSSPPSGSSSKNVFRGAPSISNEKNHPHAIDKRSTYYSALTGRQQKPDATTAKATTSAGSNTTKKHSDRCHGSQGSSAGAAKTITMIPAEEPYKAPKNLLTTGSIFSRRAPSMTTTAKTRPGGPALGVDAKGESGRARRLPLATTRGFKELHVDGKKNALPGKGKAVAATTIEPDVYNGGAGEPASVKGVRRTDGKNERRPRFTTM</sequence>
<reference evidence="2 3" key="1">
    <citation type="journal article" date="2010" name="Nature">
        <title>Genome sequencing and analysis of the model grass Brachypodium distachyon.</title>
        <authorList>
            <consortium name="International Brachypodium Initiative"/>
        </authorList>
    </citation>
    <scope>NUCLEOTIDE SEQUENCE [LARGE SCALE GENOMIC DNA]</scope>
    <source>
        <strain evidence="2 3">Bd21</strain>
    </source>
</reference>
<dbReference type="EnsemblPlants" id="KQJ99234">
    <property type="protein sequence ID" value="KQJ99234"/>
    <property type="gene ID" value="BRADI_3g41900v3"/>
</dbReference>
<dbReference type="Gramene" id="KQJ99234">
    <property type="protein sequence ID" value="KQJ99234"/>
    <property type="gene ID" value="BRADI_3g41900v3"/>
</dbReference>
<feature type="compositionally biased region" description="Polar residues" evidence="1">
    <location>
        <begin position="172"/>
        <end position="185"/>
    </location>
</feature>
<evidence type="ECO:0000256" key="1">
    <source>
        <dbReference type="SAM" id="MobiDB-lite"/>
    </source>
</evidence>
<dbReference type="FunCoup" id="I1I958">
    <property type="interactions" value="1"/>
</dbReference>
<organism evidence="2">
    <name type="scientific">Brachypodium distachyon</name>
    <name type="common">Purple false brome</name>
    <name type="synonym">Trachynia distachya</name>
    <dbReference type="NCBI Taxonomy" id="15368"/>
    <lineage>
        <taxon>Eukaryota</taxon>
        <taxon>Viridiplantae</taxon>
        <taxon>Streptophyta</taxon>
        <taxon>Embryophyta</taxon>
        <taxon>Tracheophyta</taxon>
        <taxon>Spermatophyta</taxon>
        <taxon>Magnoliopsida</taxon>
        <taxon>Liliopsida</taxon>
        <taxon>Poales</taxon>
        <taxon>Poaceae</taxon>
        <taxon>BOP clade</taxon>
        <taxon>Pooideae</taxon>
        <taxon>Stipodae</taxon>
        <taxon>Brachypodieae</taxon>
        <taxon>Brachypodium</taxon>
    </lineage>
</organism>
<feature type="region of interest" description="Disordered" evidence="1">
    <location>
        <begin position="307"/>
        <end position="343"/>
    </location>
</feature>
<reference evidence="3" key="3">
    <citation type="submission" date="2018-08" db="UniProtKB">
        <authorList>
            <consortium name="EnsemblPlants"/>
        </authorList>
    </citation>
    <scope>IDENTIFICATION</scope>
    <source>
        <strain evidence="3">cv. Bd21</strain>
    </source>
</reference>
<proteinExistence type="predicted"/>
<evidence type="ECO:0000313" key="4">
    <source>
        <dbReference type="Proteomes" id="UP000008810"/>
    </source>
</evidence>
<feature type="compositionally biased region" description="Low complexity" evidence="1">
    <location>
        <begin position="186"/>
        <end position="199"/>
    </location>
</feature>
<dbReference type="GO" id="GO:0043622">
    <property type="term" value="P:cortical microtubule organization"/>
    <property type="evidence" value="ECO:0000318"/>
    <property type="project" value="GO_Central"/>
</dbReference>
<dbReference type="PANTHER" id="PTHR31949:SF36">
    <property type="entry name" value="OS08G0543000 PROTEIN"/>
    <property type="match status" value="1"/>
</dbReference>
<dbReference type="STRING" id="15368.I1I958"/>
<evidence type="ECO:0000313" key="2">
    <source>
        <dbReference type="EMBL" id="KQJ99234.1"/>
    </source>
</evidence>
<dbReference type="GO" id="GO:0055028">
    <property type="term" value="C:cortical microtubule"/>
    <property type="evidence" value="ECO:0000318"/>
    <property type="project" value="GO_Central"/>
</dbReference>
<dbReference type="PANTHER" id="PTHR31949">
    <property type="entry name" value="GASTRIC MUCIN-LIKE PROTEIN"/>
    <property type="match status" value="1"/>
</dbReference>
<feature type="compositionally biased region" description="Basic and acidic residues" evidence="1">
    <location>
        <begin position="160"/>
        <end position="171"/>
    </location>
</feature>
<dbReference type="EMBL" id="CM000882">
    <property type="protein sequence ID" value="KQJ99234.1"/>
    <property type="molecule type" value="Genomic_DNA"/>
</dbReference>
<dbReference type="HOGENOM" id="CLU_071164_0_0_1"/>
<dbReference type="OrthoDB" id="1929779at2759"/>
<accession>I1I958</accession>
<dbReference type="AlphaFoldDB" id="I1I958"/>
<feature type="compositionally biased region" description="Basic and acidic residues" evidence="1">
    <location>
        <begin position="328"/>
        <end position="343"/>
    </location>
</feature>
<dbReference type="eggNOG" id="ENOG502R6KN">
    <property type="taxonomic scope" value="Eukaryota"/>
</dbReference>
<gene>
    <name evidence="2" type="ORF">BRADI_3g41900v3</name>
</gene>
<feature type="region of interest" description="Disordered" evidence="1">
    <location>
        <begin position="111"/>
        <end position="216"/>
    </location>
</feature>
<keyword evidence="4" id="KW-1185">Reference proteome</keyword>
<dbReference type="Proteomes" id="UP000008810">
    <property type="component" value="Chromosome 3"/>
</dbReference>
<name>I1I958_BRADI</name>
<dbReference type="OMA" id="SERCYAT"/>
<dbReference type="InParanoid" id="I1I958"/>
<protein>
    <submittedName>
        <fullName evidence="2 3">Uncharacterized protein</fullName>
    </submittedName>
</protein>
<reference evidence="2" key="2">
    <citation type="submission" date="2017-06" db="EMBL/GenBank/DDBJ databases">
        <title>WGS assembly of Brachypodium distachyon.</title>
        <authorList>
            <consortium name="The International Brachypodium Initiative"/>
            <person name="Lucas S."/>
            <person name="Harmon-Smith M."/>
            <person name="Lail K."/>
            <person name="Tice H."/>
            <person name="Grimwood J."/>
            <person name="Bruce D."/>
            <person name="Barry K."/>
            <person name="Shu S."/>
            <person name="Lindquist E."/>
            <person name="Wang M."/>
            <person name="Pitluck S."/>
            <person name="Vogel J.P."/>
            <person name="Garvin D.F."/>
            <person name="Mockler T.C."/>
            <person name="Schmutz J."/>
            <person name="Rokhsar D."/>
            <person name="Bevan M.W."/>
        </authorList>
    </citation>
    <scope>NUCLEOTIDE SEQUENCE</scope>
    <source>
        <strain evidence="2">Bd21</strain>
    </source>
</reference>
<evidence type="ECO:0000313" key="3">
    <source>
        <dbReference type="EnsemblPlants" id="KQJ99234"/>
    </source>
</evidence>
<feature type="compositionally biased region" description="Low complexity" evidence="1">
    <location>
        <begin position="133"/>
        <end position="148"/>
    </location>
</feature>